<name>A0A0F9FPG5_9ZZZZ</name>
<feature type="non-terminal residue" evidence="1">
    <location>
        <position position="1"/>
    </location>
</feature>
<organism evidence="1">
    <name type="scientific">marine sediment metagenome</name>
    <dbReference type="NCBI Taxonomy" id="412755"/>
    <lineage>
        <taxon>unclassified sequences</taxon>
        <taxon>metagenomes</taxon>
        <taxon>ecological metagenomes</taxon>
    </lineage>
</organism>
<gene>
    <name evidence="1" type="ORF">LCGC14_2280560</name>
</gene>
<sequence length="258" mass="29987">YVRTKLSPPAGGGWDALKGETFIGDEMSLEPSFLVRDIPKRVVPMVMQDIVEAIRFQGMDGLLPVTSTTAFFGMGVGTWEPSKWELLRREKDELAYMTHGMEWDSLNEVQQKLLSRENKLLDNLKREAAYEQTVFPFLEELKKEQMMAGLDVEAGLLKETQKEMERLKVRVGPLPRSFGDWVLNDERYEKYKTNITKELQKQLSSVIKEGQWKTKSKEEQIRFVEKAIEVARARARTLIRIESRKTRLPIRTFEEITK</sequence>
<protein>
    <submittedName>
        <fullName evidence="1">Uncharacterized protein</fullName>
    </submittedName>
</protein>
<reference evidence="1" key="1">
    <citation type="journal article" date="2015" name="Nature">
        <title>Complex archaea that bridge the gap between prokaryotes and eukaryotes.</title>
        <authorList>
            <person name="Spang A."/>
            <person name="Saw J.H."/>
            <person name="Jorgensen S.L."/>
            <person name="Zaremba-Niedzwiedzka K."/>
            <person name="Martijn J."/>
            <person name="Lind A.E."/>
            <person name="van Eijk R."/>
            <person name="Schleper C."/>
            <person name="Guy L."/>
            <person name="Ettema T.J."/>
        </authorList>
    </citation>
    <scope>NUCLEOTIDE SEQUENCE</scope>
</reference>
<proteinExistence type="predicted"/>
<evidence type="ECO:0000313" key="1">
    <source>
        <dbReference type="EMBL" id="KKL52927.1"/>
    </source>
</evidence>
<dbReference type="AlphaFoldDB" id="A0A0F9FPG5"/>
<dbReference type="EMBL" id="LAZR01031716">
    <property type="protein sequence ID" value="KKL52927.1"/>
    <property type="molecule type" value="Genomic_DNA"/>
</dbReference>
<accession>A0A0F9FPG5</accession>
<comment type="caution">
    <text evidence="1">The sequence shown here is derived from an EMBL/GenBank/DDBJ whole genome shotgun (WGS) entry which is preliminary data.</text>
</comment>